<sequence>MQQQPLRWWNWMNLVGYIVNFCVTWLSLTGIFGPTNGDLSKKYQSLVTPAGWAFSIWGPIFIWEGVLTVAQMLPGLRASHVSRSVAPFWLFACLCQTGWTLAFAREAMVLSELLMLGILVGLMGAAFSADLEDITAKEFWLLRGPLSLHLGWIICASAVNTNVLAVSHLAGPGSMLAVAIAALVAIAVLAALYAFAAPKPDCIPSLVVAWALLAVDSELQSARNLQDPSKFNPYVWDAVVLEGMRGAALALSVACVGLAVLASVLRFTTTCSAGKIQGSADQRESLTP</sequence>
<evidence type="ECO:0000313" key="3">
    <source>
        <dbReference type="EMBL" id="CAD9121061.1"/>
    </source>
</evidence>
<dbReference type="EMBL" id="HBGE01028776">
    <property type="protein sequence ID" value="CAD9121061.1"/>
    <property type="molecule type" value="Transcribed_RNA"/>
</dbReference>
<dbReference type="PANTHER" id="PTHR33802:SF1">
    <property type="entry name" value="XK-RELATED PROTEIN"/>
    <property type="match status" value="1"/>
</dbReference>
<accession>A0A6T9FPT0</accession>
<feature type="transmembrane region" description="Helical" evidence="1">
    <location>
        <begin position="52"/>
        <end position="73"/>
    </location>
</feature>
<feature type="transmembrane region" description="Helical" evidence="1">
    <location>
        <begin position="176"/>
        <end position="196"/>
    </location>
</feature>
<organism evidence="3">
    <name type="scientific">Alexandrium catenella</name>
    <name type="common">Red tide dinoflagellate</name>
    <name type="synonym">Gonyaulax catenella</name>
    <dbReference type="NCBI Taxonomy" id="2925"/>
    <lineage>
        <taxon>Eukaryota</taxon>
        <taxon>Sar</taxon>
        <taxon>Alveolata</taxon>
        <taxon>Dinophyceae</taxon>
        <taxon>Gonyaulacales</taxon>
        <taxon>Pyrocystaceae</taxon>
        <taxon>Alexandrium</taxon>
    </lineage>
</organism>
<dbReference type="PANTHER" id="PTHR33802">
    <property type="entry name" value="SI:CH211-161H7.5-RELATED"/>
    <property type="match status" value="1"/>
</dbReference>
<reference evidence="3" key="1">
    <citation type="submission" date="2021-01" db="EMBL/GenBank/DDBJ databases">
        <authorList>
            <person name="Corre E."/>
            <person name="Pelletier E."/>
            <person name="Niang G."/>
            <person name="Scheremetjew M."/>
            <person name="Finn R."/>
            <person name="Kale V."/>
            <person name="Holt S."/>
            <person name="Cochrane G."/>
            <person name="Meng A."/>
            <person name="Brown T."/>
            <person name="Cohen L."/>
        </authorList>
    </citation>
    <scope>NUCLEOTIDE SEQUENCE</scope>
    <source>
        <strain evidence="3">OF101</strain>
    </source>
</reference>
<feature type="transmembrane region" description="Helical" evidence="1">
    <location>
        <begin position="12"/>
        <end position="32"/>
    </location>
</feature>
<evidence type="ECO:0000256" key="1">
    <source>
        <dbReference type="SAM" id="Phobius"/>
    </source>
</evidence>
<proteinExistence type="predicted"/>
<gene>
    <name evidence="2" type="ORF">ACAT0790_LOCUS17290</name>
    <name evidence="3" type="ORF">ACAT0790_LOCUS17291</name>
</gene>
<keyword evidence="1" id="KW-0812">Transmembrane</keyword>
<keyword evidence="1" id="KW-1133">Transmembrane helix</keyword>
<keyword evidence="1" id="KW-0472">Membrane</keyword>
<feature type="transmembrane region" description="Helical" evidence="1">
    <location>
        <begin position="150"/>
        <end position="170"/>
    </location>
</feature>
<protein>
    <submittedName>
        <fullName evidence="3">Uncharacterized protein</fullName>
    </submittedName>
</protein>
<evidence type="ECO:0000313" key="2">
    <source>
        <dbReference type="EMBL" id="CAD9121060.1"/>
    </source>
</evidence>
<name>A0A6T9FPT0_ALECA</name>
<dbReference type="EMBL" id="HBGE01028775">
    <property type="protein sequence ID" value="CAD9121060.1"/>
    <property type="molecule type" value="Transcribed_RNA"/>
</dbReference>
<dbReference type="AlphaFoldDB" id="A0A6T9FPT0"/>
<feature type="transmembrane region" description="Helical" evidence="1">
    <location>
        <begin position="110"/>
        <end position="129"/>
    </location>
</feature>
<feature type="transmembrane region" description="Helical" evidence="1">
    <location>
        <begin position="243"/>
        <end position="265"/>
    </location>
</feature>